<dbReference type="PANTHER" id="PTHR12246">
    <property type="entry name" value="PALMITOYLTRANSFERASE ZDHHC16"/>
    <property type="match status" value="1"/>
</dbReference>
<organism evidence="16 17">
    <name type="scientific">Thelonectria olida</name>
    <dbReference type="NCBI Taxonomy" id="1576542"/>
    <lineage>
        <taxon>Eukaryota</taxon>
        <taxon>Fungi</taxon>
        <taxon>Dikarya</taxon>
        <taxon>Ascomycota</taxon>
        <taxon>Pezizomycotina</taxon>
        <taxon>Sordariomycetes</taxon>
        <taxon>Hypocreomycetidae</taxon>
        <taxon>Hypocreales</taxon>
        <taxon>Nectriaceae</taxon>
        <taxon>Thelonectria</taxon>
    </lineage>
</organism>
<keyword evidence="2 11" id="KW-0808">Transferase</keyword>
<comment type="function">
    <text evidence="11">Mediates the reversible addition of palmitate to target proteins, thereby regulating their membrane association and biological function.</text>
</comment>
<dbReference type="InterPro" id="IPR039859">
    <property type="entry name" value="PFA4/ZDH16/20/ERF2-like"/>
</dbReference>
<evidence type="ECO:0000256" key="13">
    <source>
        <dbReference type="SAM" id="Coils"/>
    </source>
</evidence>
<keyword evidence="8 11" id="KW-0449">Lipoprotein</keyword>
<keyword evidence="4 11" id="KW-0256">Endoplasmic reticulum</keyword>
<evidence type="ECO:0000256" key="10">
    <source>
        <dbReference type="ARBA" id="ARBA00048048"/>
    </source>
</evidence>
<evidence type="ECO:0000313" key="16">
    <source>
        <dbReference type="EMBL" id="KAH6885944.1"/>
    </source>
</evidence>
<dbReference type="GO" id="GO:0005789">
    <property type="term" value="C:endoplasmic reticulum membrane"/>
    <property type="evidence" value="ECO:0007669"/>
    <property type="project" value="UniProtKB-SubCell"/>
</dbReference>
<feature type="transmembrane region" description="Helical" evidence="11 12">
    <location>
        <begin position="48"/>
        <end position="66"/>
    </location>
</feature>
<evidence type="ECO:0000256" key="11">
    <source>
        <dbReference type="HAMAP-Rule" id="MF_03199"/>
    </source>
</evidence>
<evidence type="ECO:0000256" key="12">
    <source>
        <dbReference type="RuleBase" id="RU079119"/>
    </source>
</evidence>
<evidence type="ECO:0000256" key="6">
    <source>
        <dbReference type="ARBA" id="ARBA00023136"/>
    </source>
</evidence>
<feature type="compositionally biased region" description="Polar residues" evidence="14">
    <location>
        <begin position="379"/>
        <end position="392"/>
    </location>
</feature>
<reference evidence="16 17" key="1">
    <citation type="journal article" date="2021" name="Nat. Commun.">
        <title>Genetic determinants of endophytism in the Arabidopsis root mycobiome.</title>
        <authorList>
            <person name="Mesny F."/>
            <person name="Miyauchi S."/>
            <person name="Thiergart T."/>
            <person name="Pickel B."/>
            <person name="Atanasova L."/>
            <person name="Karlsson M."/>
            <person name="Huettel B."/>
            <person name="Barry K.W."/>
            <person name="Haridas S."/>
            <person name="Chen C."/>
            <person name="Bauer D."/>
            <person name="Andreopoulos W."/>
            <person name="Pangilinan J."/>
            <person name="LaButti K."/>
            <person name="Riley R."/>
            <person name="Lipzen A."/>
            <person name="Clum A."/>
            <person name="Drula E."/>
            <person name="Henrissat B."/>
            <person name="Kohler A."/>
            <person name="Grigoriev I.V."/>
            <person name="Martin F.M."/>
            <person name="Hacquard S."/>
        </authorList>
    </citation>
    <scope>NUCLEOTIDE SEQUENCE [LARGE SCALE GENOMIC DNA]</scope>
    <source>
        <strain evidence="16 17">MPI-CAGE-CH-0241</strain>
    </source>
</reference>
<feature type="transmembrane region" description="Helical" evidence="11 12">
    <location>
        <begin position="171"/>
        <end position="196"/>
    </location>
</feature>
<evidence type="ECO:0000256" key="14">
    <source>
        <dbReference type="SAM" id="MobiDB-lite"/>
    </source>
</evidence>
<dbReference type="EMBL" id="JAGPYM010000017">
    <property type="protein sequence ID" value="KAH6885944.1"/>
    <property type="molecule type" value="Genomic_DNA"/>
</dbReference>
<evidence type="ECO:0000256" key="7">
    <source>
        <dbReference type="ARBA" id="ARBA00023139"/>
    </source>
</evidence>
<name>A0A9P8W2N9_9HYPO</name>
<proteinExistence type="inferred from homology"/>
<gene>
    <name evidence="11" type="primary">PFA4</name>
    <name evidence="16" type="ORF">B0T10DRAFT_408443</name>
</gene>
<feature type="region of interest" description="Disordered" evidence="14">
    <location>
        <begin position="369"/>
        <end position="414"/>
    </location>
</feature>
<comment type="catalytic activity">
    <reaction evidence="10 11 12">
        <text>L-cysteinyl-[protein] + hexadecanoyl-CoA = S-hexadecanoyl-L-cysteinyl-[protein] + CoA</text>
        <dbReference type="Rhea" id="RHEA:36683"/>
        <dbReference type="Rhea" id="RHEA-COMP:10131"/>
        <dbReference type="Rhea" id="RHEA-COMP:11032"/>
        <dbReference type="ChEBI" id="CHEBI:29950"/>
        <dbReference type="ChEBI" id="CHEBI:57287"/>
        <dbReference type="ChEBI" id="CHEBI:57379"/>
        <dbReference type="ChEBI" id="CHEBI:74151"/>
        <dbReference type="EC" id="2.3.1.225"/>
    </reaction>
</comment>
<accession>A0A9P8W2N9</accession>
<keyword evidence="5 11" id="KW-1133">Transmembrane helix</keyword>
<feature type="domain" description="Palmitoyltransferase DHHC" evidence="15">
    <location>
        <begin position="83"/>
        <end position="214"/>
    </location>
</feature>
<comment type="domain">
    <text evidence="11 12">The DHHC domain is required for palmitoyltransferase activity.</text>
</comment>
<keyword evidence="7 11" id="KW-0564">Palmitate</keyword>
<keyword evidence="9 11" id="KW-0012">Acyltransferase</keyword>
<keyword evidence="13" id="KW-0175">Coiled coil</keyword>
<feature type="transmembrane region" description="Helical" evidence="11 12">
    <location>
        <begin position="135"/>
        <end position="151"/>
    </location>
</feature>
<comment type="subcellular location">
    <subcellularLocation>
        <location evidence="11">Endoplasmic reticulum membrane</location>
        <topology evidence="11">Multi-pass membrane protein</topology>
    </subcellularLocation>
    <subcellularLocation>
        <location evidence="1">Membrane</location>
        <topology evidence="1">Multi-pass membrane protein</topology>
    </subcellularLocation>
</comment>
<dbReference type="HAMAP" id="MF_03199">
    <property type="entry name" value="DHHC_PAT_PFA4"/>
    <property type="match status" value="1"/>
</dbReference>
<dbReference type="GO" id="GO:0019706">
    <property type="term" value="F:protein-cysteine S-palmitoyltransferase activity"/>
    <property type="evidence" value="ECO:0007669"/>
    <property type="project" value="UniProtKB-UniRule"/>
</dbReference>
<evidence type="ECO:0000259" key="15">
    <source>
        <dbReference type="Pfam" id="PF01529"/>
    </source>
</evidence>
<dbReference type="AlphaFoldDB" id="A0A9P8W2N9"/>
<dbReference type="Proteomes" id="UP000777438">
    <property type="component" value="Unassembled WGS sequence"/>
</dbReference>
<comment type="caution">
    <text evidence="16">The sequence shown here is derived from an EMBL/GenBank/DDBJ whole genome shotgun (WGS) entry which is preliminary data.</text>
</comment>
<feature type="compositionally biased region" description="Acidic residues" evidence="14">
    <location>
        <begin position="400"/>
        <end position="414"/>
    </location>
</feature>
<dbReference type="EC" id="2.3.1.225" evidence="11"/>
<dbReference type="PROSITE" id="PS50216">
    <property type="entry name" value="DHHC"/>
    <property type="match status" value="1"/>
</dbReference>
<evidence type="ECO:0000256" key="5">
    <source>
        <dbReference type="ARBA" id="ARBA00022989"/>
    </source>
</evidence>
<evidence type="ECO:0000256" key="3">
    <source>
        <dbReference type="ARBA" id="ARBA00022692"/>
    </source>
</evidence>
<feature type="coiled-coil region" evidence="13">
    <location>
        <begin position="329"/>
        <end position="366"/>
    </location>
</feature>
<feature type="transmembrane region" description="Helical" evidence="11 12">
    <location>
        <begin position="12"/>
        <end position="36"/>
    </location>
</feature>
<evidence type="ECO:0000256" key="9">
    <source>
        <dbReference type="ARBA" id="ARBA00023315"/>
    </source>
</evidence>
<evidence type="ECO:0000256" key="2">
    <source>
        <dbReference type="ARBA" id="ARBA00022679"/>
    </source>
</evidence>
<feature type="compositionally biased region" description="Acidic residues" evidence="14">
    <location>
        <begin position="369"/>
        <end position="378"/>
    </location>
</feature>
<evidence type="ECO:0000313" key="17">
    <source>
        <dbReference type="Proteomes" id="UP000777438"/>
    </source>
</evidence>
<dbReference type="InterPro" id="IPR001594">
    <property type="entry name" value="Palmitoyltrfase_DHHC"/>
</dbReference>
<feature type="active site" description="S-palmitoyl cysteine intermediate" evidence="11">
    <location>
        <position position="117"/>
    </location>
</feature>
<dbReference type="Pfam" id="PF01529">
    <property type="entry name" value="DHHC"/>
    <property type="match status" value="1"/>
</dbReference>
<keyword evidence="6 11" id="KW-0472">Membrane</keyword>
<protein>
    <recommendedName>
        <fullName evidence="11">Palmitoyltransferase PFA4</fullName>
        <ecNumber evidence="11">2.3.1.225</ecNumber>
    </recommendedName>
    <alternativeName>
        <fullName evidence="11">Protein S-acyltransferase</fullName>
        <shortName evidence="11">PAT</shortName>
    </alternativeName>
    <alternativeName>
        <fullName evidence="11">Protein fatty acyltransferase 4</fullName>
    </alternativeName>
</protein>
<dbReference type="OrthoDB" id="331948at2759"/>
<dbReference type="InterPro" id="IPR033682">
    <property type="entry name" value="PFA4"/>
</dbReference>
<evidence type="ECO:0000256" key="8">
    <source>
        <dbReference type="ARBA" id="ARBA00023288"/>
    </source>
</evidence>
<keyword evidence="17" id="KW-1185">Reference proteome</keyword>
<evidence type="ECO:0000256" key="1">
    <source>
        <dbReference type="ARBA" id="ARBA00004141"/>
    </source>
</evidence>
<keyword evidence="3 11" id="KW-0812">Transmembrane</keyword>
<sequence>MAGFNDVPFIRGLAVPSVCVLVSFLGYFSQLVFAFSTLDPGPLSRNQTITFNSLLLLLWITYYRAITIDPGRYVFAERVIDTSDNRRWCNKCNAPKPLRAHHCRHCGRCIPRMDHHCPWTKNCVSYTTFPHFMRFLIYTNLSLWYLGSLLWERFSVLWDNRRMPAYLGPSLAGLISLSILSLVCFFTSLALFIMVVTTAKSWVVNQTIIEMWEEERHETLADRPAKDWWDVVGPNGQKINFEKLEFPYDIGFFKNMAQAMGTRNVLLWLWPLAGNPTISKDGRGSGWDWEENGFNRIEGLWPPPDPEKIRRNNRAWPAARRDYAEELRLANLSSEDQKAEFRKRQAQDERRKRRMLLAELEEVEDYDMYDDEDEDEFEQSFNGKPAWTSSDGSRLRDFGVEEDSDVVDDDDDDDVPLAELIRRRKIVKRDMDDE</sequence>
<comment type="similarity">
    <text evidence="11">Belongs to the DHHC palmitoyltransferase family. PFA4 subfamily.</text>
</comment>
<evidence type="ECO:0000256" key="4">
    <source>
        <dbReference type="ARBA" id="ARBA00022824"/>
    </source>
</evidence>